<dbReference type="FunFam" id="1.10.150.240:FF:000001">
    <property type="entry name" value="Haloacid dehalogenase-like hydrolase domain"/>
    <property type="match status" value="1"/>
</dbReference>
<dbReference type="GO" id="GO:0046872">
    <property type="term" value="F:metal ion binding"/>
    <property type="evidence" value="ECO:0007669"/>
    <property type="project" value="UniProtKB-KW"/>
</dbReference>
<dbReference type="Gene3D" id="3.40.50.1000">
    <property type="entry name" value="HAD superfamily/HAD-like"/>
    <property type="match status" value="1"/>
</dbReference>
<name>A0A482VMC0_ASBVE</name>
<dbReference type="InterPro" id="IPR023214">
    <property type="entry name" value="HAD_sf"/>
</dbReference>
<dbReference type="InterPro" id="IPR006439">
    <property type="entry name" value="HAD-SF_hydro_IA"/>
</dbReference>
<feature type="non-terminal residue" evidence="9">
    <location>
        <position position="1"/>
    </location>
</feature>
<keyword evidence="10" id="KW-1185">Reference proteome</keyword>
<keyword evidence="4" id="KW-0378">Hydrolase</keyword>
<evidence type="ECO:0000313" key="10">
    <source>
        <dbReference type="Proteomes" id="UP000292052"/>
    </source>
</evidence>
<dbReference type="EC" id="3.1.3.96" evidence="7"/>
<evidence type="ECO:0000256" key="4">
    <source>
        <dbReference type="ARBA" id="ARBA00022801"/>
    </source>
</evidence>
<evidence type="ECO:0000256" key="5">
    <source>
        <dbReference type="ARBA" id="ARBA00022842"/>
    </source>
</evidence>
<reference evidence="9 10" key="1">
    <citation type="submission" date="2017-03" db="EMBL/GenBank/DDBJ databases">
        <title>Genome of the blue death feigning beetle - Asbolus verrucosus.</title>
        <authorList>
            <person name="Rider S.D."/>
        </authorList>
    </citation>
    <scope>NUCLEOTIDE SEQUENCE [LARGE SCALE GENOMIC DNA]</scope>
    <source>
        <strain evidence="9">Butters</strain>
        <tissue evidence="9">Head and leg muscle</tissue>
    </source>
</reference>
<dbReference type="STRING" id="1661398.A0A482VMC0"/>
<dbReference type="Pfam" id="PF00702">
    <property type="entry name" value="Hydrolase"/>
    <property type="match status" value="1"/>
</dbReference>
<organism evidence="9 10">
    <name type="scientific">Asbolus verrucosus</name>
    <name type="common">Desert ironclad beetle</name>
    <dbReference type="NCBI Taxonomy" id="1661398"/>
    <lineage>
        <taxon>Eukaryota</taxon>
        <taxon>Metazoa</taxon>
        <taxon>Ecdysozoa</taxon>
        <taxon>Arthropoda</taxon>
        <taxon>Hexapoda</taxon>
        <taxon>Insecta</taxon>
        <taxon>Pterygota</taxon>
        <taxon>Neoptera</taxon>
        <taxon>Endopterygota</taxon>
        <taxon>Coleoptera</taxon>
        <taxon>Polyphaga</taxon>
        <taxon>Cucujiformia</taxon>
        <taxon>Tenebrionidae</taxon>
        <taxon>Pimeliinae</taxon>
        <taxon>Asbolus</taxon>
    </lineage>
</organism>
<protein>
    <recommendedName>
        <fullName evidence="7">pseudouridine 5'-phosphatase</fullName>
        <ecNumber evidence="7">3.1.3.96</ecNumber>
    </recommendedName>
    <alternativeName>
        <fullName evidence="8">Pseudouridine-5'-monophosphatase</fullName>
    </alternativeName>
</protein>
<dbReference type="PANTHER" id="PTHR18901:SF38">
    <property type="entry name" value="PSEUDOURIDINE-5'-PHOSPHATASE"/>
    <property type="match status" value="1"/>
</dbReference>
<dbReference type="EMBL" id="QDEB01085063">
    <property type="protein sequence ID" value="RZC33854.1"/>
    <property type="molecule type" value="Genomic_DNA"/>
</dbReference>
<dbReference type="FunFam" id="3.40.50.1000:FF:000055">
    <property type="entry name" value="Haloacid dehalogenase-like hydrolase family protein"/>
    <property type="match status" value="1"/>
</dbReference>
<dbReference type="Gene3D" id="1.10.150.240">
    <property type="entry name" value="Putative phosphatase, domain 2"/>
    <property type="match status" value="1"/>
</dbReference>
<dbReference type="NCBIfam" id="TIGR01509">
    <property type="entry name" value="HAD-SF-IA-v3"/>
    <property type="match status" value="1"/>
</dbReference>
<accession>A0A482VMC0</accession>
<dbReference type="InterPro" id="IPR036412">
    <property type="entry name" value="HAD-like_sf"/>
</dbReference>
<dbReference type="Proteomes" id="UP000292052">
    <property type="component" value="Unassembled WGS sequence"/>
</dbReference>
<evidence type="ECO:0000256" key="1">
    <source>
        <dbReference type="ARBA" id="ARBA00001946"/>
    </source>
</evidence>
<gene>
    <name evidence="9" type="ORF">BDFB_002090</name>
</gene>
<sequence>SESGYDRVIGEMVKPFGKTYTQDIKIKILGTPEPDTARIAITEMQLPYTVDEFLTIYRAKVKEELQNPTLMPGAEKLVRHLHKHDIPIAVATSSSQDSMELKTKNHQSLFKLFHHIVCGSTDPEVKHGKPAPDIFLVCASRFPDKPSPDQCVVLEDAPNGAKGAIAAGMQAVLVPDPGVPEECRRPATLVLKSLTEFQPELFGLPAFD</sequence>
<comment type="cofactor">
    <cofactor evidence="1">
        <name>Mg(2+)</name>
        <dbReference type="ChEBI" id="CHEBI:18420"/>
    </cofactor>
</comment>
<dbReference type="PANTHER" id="PTHR18901">
    <property type="entry name" value="2-DEOXYGLUCOSE-6-PHOSPHATE PHOSPHATASE 2"/>
    <property type="match status" value="1"/>
</dbReference>
<evidence type="ECO:0000313" key="9">
    <source>
        <dbReference type="EMBL" id="RZC33854.1"/>
    </source>
</evidence>
<dbReference type="SUPFAM" id="SSF56784">
    <property type="entry name" value="HAD-like"/>
    <property type="match status" value="1"/>
</dbReference>
<proteinExistence type="inferred from homology"/>
<dbReference type="GO" id="GO:1990738">
    <property type="term" value="F:pseudouridine 5'-phosphatase activity"/>
    <property type="evidence" value="ECO:0007669"/>
    <property type="project" value="UniProtKB-EC"/>
</dbReference>
<dbReference type="AlphaFoldDB" id="A0A482VMC0"/>
<evidence type="ECO:0000256" key="3">
    <source>
        <dbReference type="ARBA" id="ARBA00022723"/>
    </source>
</evidence>
<evidence type="ECO:0000256" key="6">
    <source>
        <dbReference type="ARBA" id="ARBA00052504"/>
    </source>
</evidence>
<dbReference type="OrthoDB" id="40579at2759"/>
<evidence type="ECO:0000256" key="8">
    <source>
        <dbReference type="ARBA" id="ARBA00083904"/>
    </source>
</evidence>
<keyword evidence="5" id="KW-0460">Magnesium</keyword>
<evidence type="ECO:0000256" key="2">
    <source>
        <dbReference type="ARBA" id="ARBA00006171"/>
    </source>
</evidence>
<comment type="caution">
    <text evidence="9">The sequence shown here is derived from an EMBL/GenBank/DDBJ whole genome shotgun (WGS) entry which is preliminary data.</text>
</comment>
<comment type="catalytic activity">
    <reaction evidence="6">
        <text>psi-UMP + H2O = pseudouridine + phosphate</text>
        <dbReference type="Rhea" id="RHEA:10944"/>
        <dbReference type="ChEBI" id="CHEBI:15377"/>
        <dbReference type="ChEBI" id="CHEBI:17802"/>
        <dbReference type="ChEBI" id="CHEBI:43474"/>
        <dbReference type="ChEBI" id="CHEBI:58380"/>
        <dbReference type="EC" id="3.1.3.96"/>
    </reaction>
</comment>
<dbReference type="InterPro" id="IPR023198">
    <property type="entry name" value="PGP-like_dom2"/>
</dbReference>
<keyword evidence="3" id="KW-0479">Metal-binding</keyword>
<evidence type="ECO:0000256" key="7">
    <source>
        <dbReference type="ARBA" id="ARBA00066578"/>
    </source>
</evidence>
<comment type="similarity">
    <text evidence="2">Belongs to the HAD-like hydrolase superfamily. CbbY/CbbZ/Gph/YieH family.</text>
</comment>